<evidence type="ECO:0000313" key="3">
    <source>
        <dbReference type="Proteomes" id="UP000001072"/>
    </source>
</evidence>
<keyword evidence="3" id="KW-1185">Reference proteome</keyword>
<dbReference type="OrthoDB" id="2507050at2759"/>
<accession>F4RIH0</accession>
<reference evidence="3" key="1">
    <citation type="journal article" date="2011" name="Proc. Natl. Acad. Sci. U.S.A.">
        <title>Obligate biotrophy features unraveled by the genomic analysis of rust fungi.</title>
        <authorList>
            <person name="Duplessis S."/>
            <person name="Cuomo C.A."/>
            <person name="Lin Y.-C."/>
            <person name="Aerts A."/>
            <person name="Tisserant E."/>
            <person name="Veneault-Fourrey C."/>
            <person name="Joly D.L."/>
            <person name="Hacquard S."/>
            <person name="Amselem J."/>
            <person name="Cantarel B.L."/>
            <person name="Chiu R."/>
            <person name="Coutinho P.M."/>
            <person name="Feau N."/>
            <person name="Field M."/>
            <person name="Frey P."/>
            <person name="Gelhaye E."/>
            <person name="Goldberg J."/>
            <person name="Grabherr M.G."/>
            <person name="Kodira C.D."/>
            <person name="Kohler A."/>
            <person name="Kuees U."/>
            <person name="Lindquist E.A."/>
            <person name="Lucas S.M."/>
            <person name="Mago R."/>
            <person name="Mauceli E."/>
            <person name="Morin E."/>
            <person name="Murat C."/>
            <person name="Pangilinan J.L."/>
            <person name="Park R."/>
            <person name="Pearson M."/>
            <person name="Quesneville H."/>
            <person name="Rouhier N."/>
            <person name="Sakthikumar S."/>
            <person name="Salamov A.A."/>
            <person name="Schmutz J."/>
            <person name="Selles B."/>
            <person name="Shapiro H."/>
            <person name="Tanguay P."/>
            <person name="Tuskan G.A."/>
            <person name="Henrissat B."/>
            <person name="Van de Peer Y."/>
            <person name="Rouze P."/>
            <person name="Ellis J.G."/>
            <person name="Dodds P.N."/>
            <person name="Schein J.E."/>
            <person name="Zhong S."/>
            <person name="Hamelin R.C."/>
            <person name="Grigoriev I.V."/>
            <person name="Szabo L.J."/>
            <person name="Martin F."/>
        </authorList>
    </citation>
    <scope>NUCLEOTIDE SEQUENCE [LARGE SCALE GENOMIC DNA]</scope>
    <source>
        <strain evidence="3">98AG31 / pathotype 3-4-7</strain>
    </source>
</reference>
<feature type="compositionally biased region" description="Low complexity" evidence="1">
    <location>
        <begin position="412"/>
        <end position="426"/>
    </location>
</feature>
<feature type="compositionally biased region" description="Basic and acidic residues" evidence="1">
    <location>
        <begin position="449"/>
        <end position="458"/>
    </location>
</feature>
<feature type="compositionally biased region" description="Gly residues" evidence="1">
    <location>
        <begin position="427"/>
        <end position="443"/>
    </location>
</feature>
<dbReference type="GeneID" id="18929877"/>
<feature type="compositionally biased region" description="Basic residues" evidence="1">
    <location>
        <begin position="395"/>
        <end position="406"/>
    </location>
</feature>
<dbReference type="VEuPathDB" id="FungiDB:MELLADRAFT_62308"/>
<sequence>MQVHRAAYNSLFPVTSWLKLHVAATWDHPLCTEFLFETETKIMKDHQSRNRVVSFMIMEHPTSSKITDLASLVALVIISVARHTSHETAAYPIPIHELEPFGAAQEIASDPANAKDTPSHPCNNIDCPANAKDINPSACPANAKDNKCDLVNNPANAKDITNEGSDPAKAKDLTVGKETTGGGSVGPVSDSYLEILGTFVENGITFMPGHVPSMTTSLLTPYFDKNIEEFKGPIPLSILDLNWQALADSYHTEKKVKTDDVKHNNHTGYPYPDDLTLDHGTWCINYRNFLKTFANPHGWHRCAAIGAIHKENVGKIHEASGWMVALRYDVKIRDSVFRMKCSNGEKEGAPDIRKHRKDVEVQCYSDCRRLNELGFKMNNPYSKGGEREGWNPKNGKPKHQVTKHPHQSSFKTSMNSFNNTFASTSSGQGGHFNRGGGKGGRSGYRGPPKHFDPAFAERKAAAAAATVVKTENPSL</sequence>
<dbReference type="AlphaFoldDB" id="F4RIH0"/>
<dbReference type="KEGG" id="mlr:MELLADRAFT_62308"/>
<feature type="region of interest" description="Disordered" evidence="1">
    <location>
        <begin position="157"/>
        <end position="184"/>
    </location>
</feature>
<protein>
    <submittedName>
        <fullName evidence="2">Uncharacterized protein</fullName>
    </submittedName>
</protein>
<dbReference type="Proteomes" id="UP000001072">
    <property type="component" value="Unassembled WGS sequence"/>
</dbReference>
<dbReference type="RefSeq" id="XP_007408894.1">
    <property type="nucleotide sequence ID" value="XM_007408832.1"/>
</dbReference>
<dbReference type="EMBL" id="GL883103">
    <property type="protein sequence ID" value="EGG07562.1"/>
    <property type="molecule type" value="Genomic_DNA"/>
</dbReference>
<dbReference type="InParanoid" id="F4RIH0"/>
<evidence type="ECO:0000313" key="2">
    <source>
        <dbReference type="EMBL" id="EGG07562.1"/>
    </source>
</evidence>
<feature type="compositionally biased region" description="Basic and acidic residues" evidence="1">
    <location>
        <begin position="166"/>
        <end position="175"/>
    </location>
</feature>
<gene>
    <name evidence="2" type="ORF">MELLADRAFT_62308</name>
</gene>
<proteinExistence type="predicted"/>
<evidence type="ECO:0000256" key="1">
    <source>
        <dbReference type="SAM" id="MobiDB-lite"/>
    </source>
</evidence>
<feature type="region of interest" description="Disordered" evidence="1">
    <location>
        <begin position="378"/>
        <end position="458"/>
    </location>
</feature>
<name>F4RIH0_MELLP</name>
<organism evidence="3">
    <name type="scientific">Melampsora larici-populina (strain 98AG31 / pathotype 3-4-7)</name>
    <name type="common">Poplar leaf rust fungus</name>
    <dbReference type="NCBI Taxonomy" id="747676"/>
    <lineage>
        <taxon>Eukaryota</taxon>
        <taxon>Fungi</taxon>
        <taxon>Dikarya</taxon>
        <taxon>Basidiomycota</taxon>
        <taxon>Pucciniomycotina</taxon>
        <taxon>Pucciniomycetes</taxon>
        <taxon>Pucciniales</taxon>
        <taxon>Melampsoraceae</taxon>
        <taxon>Melampsora</taxon>
    </lineage>
</organism>
<dbReference type="HOGENOM" id="CLU_575013_0_0_1"/>